<feature type="non-terminal residue" evidence="1">
    <location>
        <position position="59"/>
    </location>
</feature>
<reference evidence="1" key="1">
    <citation type="submission" date="2021-06" db="EMBL/GenBank/DDBJ databases">
        <authorList>
            <person name="Kallberg Y."/>
            <person name="Tangrot J."/>
            <person name="Rosling A."/>
        </authorList>
    </citation>
    <scope>NUCLEOTIDE SEQUENCE</scope>
    <source>
        <strain evidence="1">UK204</strain>
    </source>
</reference>
<sequence>MQQLIYSKAHKNLGLRTDDTIEPDFLFLDENEPDLLYSDKANELGIRTNLFVSNQDLVV</sequence>
<comment type="caution">
    <text evidence="1">The sequence shown here is derived from an EMBL/GenBank/DDBJ whole genome shotgun (WGS) entry which is preliminary data.</text>
</comment>
<protein>
    <submittedName>
        <fullName evidence="1">12328_t:CDS:1</fullName>
    </submittedName>
</protein>
<evidence type="ECO:0000313" key="2">
    <source>
        <dbReference type="Proteomes" id="UP000789570"/>
    </source>
</evidence>
<dbReference type="EMBL" id="CAJVPQ010010923">
    <property type="protein sequence ID" value="CAG8724714.1"/>
    <property type="molecule type" value="Genomic_DNA"/>
</dbReference>
<dbReference type="AlphaFoldDB" id="A0A9N9NE20"/>
<proteinExistence type="predicted"/>
<evidence type="ECO:0000313" key="1">
    <source>
        <dbReference type="EMBL" id="CAG8724714.1"/>
    </source>
</evidence>
<keyword evidence="2" id="KW-1185">Reference proteome</keyword>
<organism evidence="1 2">
    <name type="scientific">Funneliformis caledonium</name>
    <dbReference type="NCBI Taxonomy" id="1117310"/>
    <lineage>
        <taxon>Eukaryota</taxon>
        <taxon>Fungi</taxon>
        <taxon>Fungi incertae sedis</taxon>
        <taxon>Mucoromycota</taxon>
        <taxon>Glomeromycotina</taxon>
        <taxon>Glomeromycetes</taxon>
        <taxon>Glomerales</taxon>
        <taxon>Glomeraceae</taxon>
        <taxon>Funneliformis</taxon>
    </lineage>
</organism>
<accession>A0A9N9NE20</accession>
<dbReference type="Proteomes" id="UP000789570">
    <property type="component" value="Unassembled WGS sequence"/>
</dbReference>
<name>A0A9N9NE20_9GLOM</name>
<gene>
    <name evidence="1" type="ORF">FCALED_LOCUS14588</name>
</gene>